<feature type="transmembrane region" description="Helical" evidence="1">
    <location>
        <begin position="16"/>
        <end position="39"/>
    </location>
</feature>
<keyword evidence="1" id="KW-0812">Transmembrane</keyword>
<proteinExistence type="predicted"/>
<evidence type="ECO:0000313" key="2">
    <source>
        <dbReference type="EMBL" id="GHC63199.1"/>
    </source>
</evidence>
<evidence type="ECO:0008006" key="4">
    <source>
        <dbReference type="Google" id="ProtNLM"/>
    </source>
</evidence>
<protein>
    <recommendedName>
        <fullName evidence="4">DUF3995 domain-containing protein</fullName>
    </recommendedName>
</protein>
<keyword evidence="1" id="KW-0472">Membrane</keyword>
<dbReference type="Proteomes" id="UP000646244">
    <property type="component" value="Unassembled WGS sequence"/>
</dbReference>
<dbReference type="AlphaFoldDB" id="A0A918TZ20"/>
<name>A0A918TZ20_STRCJ</name>
<reference evidence="2" key="1">
    <citation type="journal article" date="2014" name="Int. J. Syst. Evol. Microbiol.">
        <title>Complete genome sequence of Corynebacterium casei LMG S-19264T (=DSM 44701T), isolated from a smear-ripened cheese.</title>
        <authorList>
            <consortium name="US DOE Joint Genome Institute (JGI-PGF)"/>
            <person name="Walter F."/>
            <person name="Albersmeier A."/>
            <person name="Kalinowski J."/>
            <person name="Ruckert C."/>
        </authorList>
    </citation>
    <scope>NUCLEOTIDE SEQUENCE</scope>
    <source>
        <strain evidence="2">JCM 4633</strain>
    </source>
</reference>
<organism evidence="2 3">
    <name type="scientific">Streptomyces cinnamoneus</name>
    <name type="common">Streptoverticillium cinnamoneum</name>
    <dbReference type="NCBI Taxonomy" id="53446"/>
    <lineage>
        <taxon>Bacteria</taxon>
        <taxon>Bacillati</taxon>
        <taxon>Actinomycetota</taxon>
        <taxon>Actinomycetes</taxon>
        <taxon>Kitasatosporales</taxon>
        <taxon>Streptomycetaceae</taxon>
        <taxon>Streptomyces</taxon>
        <taxon>Streptomyces cinnamoneus group</taxon>
    </lineage>
</organism>
<feature type="transmembrane region" description="Helical" evidence="1">
    <location>
        <begin position="100"/>
        <end position="120"/>
    </location>
</feature>
<sequence length="185" mass="20726">MTDVIDCPAPTRREAVAGYTACLSAAIGFIPMHLAWGLGSSIWAREDKFREWYDDGGGVYLHVLNGMAVLAAIFALSLIRPWGVVFPRWVPLLAGRRVPRWPVIGLAGSLSVSLFIYTLWAFYATFVVETDPSEDIFDEWIVYYGIPQFLVWSVSLMVAGWSYYRRTSPSTTRTGPVRTAEPPNE</sequence>
<feature type="transmembrane region" description="Helical" evidence="1">
    <location>
        <begin position="59"/>
        <end position="79"/>
    </location>
</feature>
<feature type="transmembrane region" description="Helical" evidence="1">
    <location>
        <begin position="140"/>
        <end position="164"/>
    </location>
</feature>
<evidence type="ECO:0000256" key="1">
    <source>
        <dbReference type="SAM" id="Phobius"/>
    </source>
</evidence>
<reference evidence="2" key="2">
    <citation type="submission" date="2020-09" db="EMBL/GenBank/DDBJ databases">
        <authorList>
            <person name="Sun Q."/>
            <person name="Ohkuma M."/>
        </authorList>
    </citation>
    <scope>NUCLEOTIDE SEQUENCE</scope>
    <source>
        <strain evidence="2">JCM 4633</strain>
    </source>
</reference>
<gene>
    <name evidence="2" type="ORF">GCM10010507_45630</name>
</gene>
<dbReference type="EMBL" id="BMVB01000017">
    <property type="protein sequence ID" value="GHC63199.1"/>
    <property type="molecule type" value="Genomic_DNA"/>
</dbReference>
<evidence type="ECO:0000313" key="3">
    <source>
        <dbReference type="Proteomes" id="UP000646244"/>
    </source>
</evidence>
<dbReference type="RefSeq" id="WP_190111708.1">
    <property type="nucleotide sequence ID" value="NZ_BMVB01000017.1"/>
</dbReference>
<keyword evidence="1" id="KW-1133">Transmembrane helix</keyword>
<comment type="caution">
    <text evidence="2">The sequence shown here is derived from an EMBL/GenBank/DDBJ whole genome shotgun (WGS) entry which is preliminary data.</text>
</comment>
<accession>A0A918TZ20</accession>